<dbReference type="PANTHER" id="PTHR35333:SF3">
    <property type="entry name" value="BETA-LACTAMASE-TYPE TRANSPEPTIDASE FOLD CONTAINING PROTEIN"/>
    <property type="match status" value="1"/>
</dbReference>
<evidence type="ECO:0000259" key="1">
    <source>
        <dbReference type="Pfam" id="PF13354"/>
    </source>
</evidence>
<dbReference type="InterPro" id="IPR000871">
    <property type="entry name" value="Beta-lactam_class-A"/>
</dbReference>
<dbReference type="RefSeq" id="WP_239123842.1">
    <property type="nucleotide sequence ID" value="NZ_BONY01000016.1"/>
</dbReference>
<dbReference type="InterPro" id="IPR012338">
    <property type="entry name" value="Beta-lactam/transpept-like"/>
</dbReference>
<keyword evidence="3" id="KW-1185">Reference proteome</keyword>
<accession>A0A8J3Q6U9</accession>
<dbReference type="SUPFAM" id="SSF56601">
    <property type="entry name" value="beta-lactamase/transpeptidase-like"/>
    <property type="match status" value="1"/>
</dbReference>
<gene>
    <name evidence="2" type="ORF">Rhe02_31210</name>
</gene>
<name>A0A8J3Q6U9_9ACTN</name>
<evidence type="ECO:0000313" key="3">
    <source>
        <dbReference type="Proteomes" id="UP000612899"/>
    </source>
</evidence>
<protein>
    <recommendedName>
        <fullName evidence="1">Beta-lactamase class A catalytic domain-containing protein</fullName>
    </recommendedName>
</protein>
<dbReference type="PANTHER" id="PTHR35333">
    <property type="entry name" value="BETA-LACTAMASE"/>
    <property type="match status" value="1"/>
</dbReference>
<proteinExistence type="predicted"/>
<organism evidence="2 3">
    <name type="scientific">Rhizocola hellebori</name>
    <dbReference type="NCBI Taxonomy" id="1392758"/>
    <lineage>
        <taxon>Bacteria</taxon>
        <taxon>Bacillati</taxon>
        <taxon>Actinomycetota</taxon>
        <taxon>Actinomycetes</taxon>
        <taxon>Micromonosporales</taxon>
        <taxon>Micromonosporaceae</taxon>
        <taxon>Rhizocola</taxon>
    </lineage>
</organism>
<dbReference type="GO" id="GO:0046677">
    <property type="term" value="P:response to antibiotic"/>
    <property type="evidence" value="ECO:0007669"/>
    <property type="project" value="InterPro"/>
</dbReference>
<dbReference type="AlphaFoldDB" id="A0A8J3Q6U9"/>
<evidence type="ECO:0000313" key="2">
    <source>
        <dbReference type="EMBL" id="GIH05054.1"/>
    </source>
</evidence>
<dbReference type="Proteomes" id="UP000612899">
    <property type="component" value="Unassembled WGS sequence"/>
</dbReference>
<dbReference type="Gene3D" id="3.40.710.10">
    <property type="entry name" value="DD-peptidase/beta-lactamase superfamily"/>
    <property type="match status" value="1"/>
</dbReference>
<dbReference type="InterPro" id="IPR045155">
    <property type="entry name" value="Beta-lactam_cat"/>
</dbReference>
<feature type="domain" description="Beta-lactamase class A catalytic" evidence="1">
    <location>
        <begin position="25"/>
        <end position="236"/>
    </location>
</feature>
<dbReference type="GO" id="GO:0030655">
    <property type="term" value="P:beta-lactam antibiotic catabolic process"/>
    <property type="evidence" value="ECO:0007669"/>
    <property type="project" value="InterPro"/>
</dbReference>
<dbReference type="GO" id="GO:0008800">
    <property type="term" value="F:beta-lactamase activity"/>
    <property type="evidence" value="ECO:0007669"/>
    <property type="project" value="InterPro"/>
</dbReference>
<comment type="caution">
    <text evidence="2">The sequence shown here is derived from an EMBL/GenBank/DDBJ whole genome shotgun (WGS) entry which is preliminary data.</text>
</comment>
<reference evidence="2" key="1">
    <citation type="submission" date="2021-01" db="EMBL/GenBank/DDBJ databases">
        <title>Whole genome shotgun sequence of Rhizocola hellebori NBRC 109834.</title>
        <authorList>
            <person name="Komaki H."/>
            <person name="Tamura T."/>
        </authorList>
    </citation>
    <scope>NUCLEOTIDE SEQUENCE</scope>
    <source>
        <strain evidence="2">NBRC 109834</strain>
    </source>
</reference>
<sequence>MIEELDSFPGTASVWFGPLGGPAHYTRAEDVPHYAASTMKVGVMVAAYRAFADLDQQVLVHNNHRSAAAGAEAFPNDSEEDGDPEVWQRLGTNVPLRWLARRMIVRSSNLATNLLLGQLDYDRVNRVWRDAGAVHSHTDRGIEDYAARELGVTNEVTAADLAALMSRLAMGDLADPERTAEMLGILCAQEYLDDFAQGLPPGTRMASKNGWVTGVRHSIAVIYPPDAAPYVLSVCTTGDLPDPQACAMLGQLAQASWRLRKELI</sequence>
<dbReference type="EMBL" id="BONY01000016">
    <property type="protein sequence ID" value="GIH05054.1"/>
    <property type="molecule type" value="Genomic_DNA"/>
</dbReference>
<dbReference type="Pfam" id="PF13354">
    <property type="entry name" value="Beta-lactamase2"/>
    <property type="match status" value="1"/>
</dbReference>